<dbReference type="Gene3D" id="1.10.357.10">
    <property type="entry name" value="Tetracycline Repressor, domain 2"/>
    <property type="match status" value="1"/>
</dbReference>
<dbReference type="InterPro" id="IPR009057">
    <property type="entry name" value="Homeodomain-like_sf"/>
</dbReference>
<organism evidence="4 5">
    <name type="scientific">Kaistia terrae</name>
    <dbReference type="NCBI Taxonomy" id="537017"/>
    <lineage>
        <taxon>Bacteria</taxon>
        <taxon>Pseudomonadati</taxon>
        <taxon>Pseudomonadota</taxon>
        <taxon>Alphaproteobacteria</taxon>
        <taxon>Hyphomicrobiales</taxon>
        <taxon>Kaistiaceae</taxon>
        <taxon>Kaistia</taxon>
    </lineage>
</organism>
<evidence type="ECO:0000313" key="4">
    <source>
        <dbReference type="EMBL" id="MFC5516616.1"/>
    </source>
</evidence>
<keyword evidence="5" id="KW-1185">Reference proteome</keyword>
<feature type="domain" description="HTH tetR-type" evidence="3">
    <location>
        <begin position="6"/>
        <end position="66"/>
    </location>
</feature>
<accession>A0ABW0PVH3</accession>
<dbReference type="Pfam" id="PF00440">
    <property type="entry name" value="TetR_N"/>
    <property type="match status" value="1"/>
</dbReference>
<dbReference type="RefSeq" id="WP_266344141.1">
    <property type="nucleotide sequence ID" value="NZ_JAPKNH010000004.1"/>
</dbReference>
<evidence type="ECO:0000256" key="2">
    <source>
        <dbReference type="PROSITE-ProRule" id="PRU00335"/>
    </source>
</evidence>
<dbReference type="PANTHER" id="PTHR30055">
    <property type="entry name" value="HTH-TYPE TRANSCRIPTIONAL REGULATOR RUTR"/>
    <property type="match status" value="1"/>
</dbReference>
<keyword evidence="1 2" id="KW-0238">DNA-binding</keyword>
<gene>
    <name evidence="4" type="ORF">ACFPP9_12605</name>
</gene>
<dbReference type="SUPFAM" id="SSF46689">
    <property type="entry name" value="Homeodomain-like"/>
    <property type="match status" value="1"/>
</dbReference>
<dbReference type="PRINTS" id="PR00455">
    <property type="entry name" value="HTHTETR"/>
</dbReference>
<evidence type="ECO:0000313" key="5">
    <source>
        <dbReference type="Proteomes" id="UP001596150"/>
    </source>
</evidence>
<dbReference type="Pfam" id="PF17937">
    <property type="entry name" value="TetR_C_28"/>
    <property type="match status" value="1"/>
</dbReference>
<dbReference type="PROSITE" id="PS50977">
    <property type="entry name" value="HTH_TETR_2"/>
    <property type="match status" value="1"/>
</dbReference>
<dbReference type="EMBL" id="JBHSML010000003">
    <property type="protein sequence ID" value="MFC5516616.1"/>
    <property type="molecule type" value="Genomic_DNA"/>
</dbReference>
<dbReference type="InterPro" id="IPR050109">
    <property type="entry name" value="HTH-type_TetR-like_transc_reg"/>
</dbReference>
<dbReference type="InterPro" id="IPR001647">
    <property type="entry name" value="HTH_TetR"/>
</dbReference>
<dbReference type="PANTHER" id="PTHR30055:SF148">
    <property type="entry name" value="TETR-FAMILY TRANSCRIPTIONAL REGULATOR"/>
    <property type="match status" value="1"/>
</dbReference>
<reference evidence="5" key="1">
    <citation type="journal article" date="2019" name="Int. J. Syst. Evol. Microbiol.">
        <title>The Global Catalogue of Microorganisms (GCM) 10K type strain sequencing project: providing services to taxonomists for standard genome sequencing and annotation.</title>
        <authorList>
            <consortium name="The Broad Institute Genomics Platform"/>
            <consortium name="The Broad Institute Genome Sequencing Center for Infectious Disease"/>
            <person name="Wu L."/>
            <person name="Ma J."/>
        </authorList>
    </citation>
    <scope>NUCLEOTIDE SEQUENCE [LARGE SCALE GENOMIC DNA]</scope>
    <source>
        <strain evidence="5">KACC 12633</strain>
    </source>
</reference>
<proteinExistence type="predicted"/>
<name>A0ABW0PVH3_9HYPH</name>
<sequence length="180" mass="19413">MGRRSTIDREELLDAADRVIARGGVISLTIDAVASEAGVSKGGVLYSFGTKDALIKAMLDRAGRSYESLIDDYLATHERAPHSDASAHINASHREDQLAAIRASALLATLVQSPGYRREIQGSYQELFGKLDTKTEAGRRALTAVLAAEGAFLLRGLGLAQFEADEWDAIFADIRAIVPR</sequence>
<protein>
    <submittedName>
        <fullName evidence="4">TetR/AcrR family transcriptional regulator</fullName>
    </submittedName>
</protein>
<feature type="DNA-binding region" description="H-T-H motif" evidence="2">
    <location>
        <begin position="29"/>
        <end position="48"/>
    </location>
</feature>
<evidence type="ECO:0000259" key="3">
    <source>
        <dbReference type="PROSITE" id="PS50977"/>
    </source>
</evidence>
<evidence type="ECO:0000256" key="1">
    <source>
        <dbReference type="ARBA" id="ARBA00023125"/>
    </source>
</evidence>
<comment type="caution">
    <text evidence="4">The sequence shown here is derived from an EMBL/GenBank/DDBJ whole genome shotgun (WGS) entry which is preliminary data.</text>
</comment>
<dbReference type="Proteomes" id="UP001596150">
    <property type="component" value="Unassembled WGS sequence"/>
</dbReference>
<dbReference type="InterPro" id="IPR041479">
    <property type="entry name" value="TetR_CgmR_C"/>
</dbReference>